<accession>A0AAN6S3M6</accession>
<dbReference type="GO" id="GO:0016301">
    <property type="term" value="F:kinase activity"/>
    <property type="evidence" value="ECO:0007669"/>
    <property type="project" value="UniProtKB-KW"/>
</dbReference>
<dbReference type="EMBL" id="MU853822">
    <property type="protein sequence ID" value="KAK3938793.1"/>
    <property type="molecule type" value="Genomic_DNA"/>
</dbReference>
<dbReference type="Proteomes" id="UP001303473">
    <property type="component" value="Unassembled WGS sequence"/>
</dbReference>
<sequence length="225" mass="24928">MSLKWVGSFVPARSKLFWGGNYFFATIPERLSLVSSLDLNRLNKTAISPSDIWPPIEPGLSRAPVPLPADCFLKQASLVSYDEKTEASTKVAGHLLKEAKVCGVLKRHPHPNIATYLGCVVEDGSVKGLCFVRLEITKPFDTDRCRQGIEEGVRHLQLYYFMLDEADNNPVIIDFDSCVQEGQGLGLSTGAIGWSNGATIATRENDYFGLSKLRDVLDNHNRNSR</sequence>
<proteinExistence type="predicted"/>
<reference evidence="2" key="1">
    <citation type="journal article" date="2023" name="Mol. Phylogenet. Evol.">
        <title>Genome-scale phylogeny and comparative genomics of the fungal order Sordariales.</title>
        <authorList>
            <person name="Hensen N."/>
            <person name="Bonometti L."/>
            <person name="Westerberg I."/>
            <person name="Brannstrom I.O."/>
            <person name="Guillou S."/>
            <person name="Cros-Aarteil S."/>
            <person name="Calhoun S."/>
            <person name="Haridas S."/>
            <person name="Kuo A."/>
            <person name="Mondo S."/>
            <person name="Pangilinan J."/>
            <person name="Riley R."/>
            <person name="LaButti K."/>
            <person name="Andreopoulos B."/>
            <person name="Lipzen A."/>
            <person name="Chen C."/>
            <person name="Yan M."/>
            <person name="Daum C."/>
            <person name="Ng V."/>
            <person name="Clum A."/>
            <person name="Steindorff A."/>
            <person name="Ohm R.A."/>
            <person name="Martin F."/>
            <person name="Silar P."/>
            <person name="Natvig D.O."/>
            <person name="Lalanne C."/>
            <person name="Gautier V."/>
            <person name="Ament-Velasquez S.L."/>
            <person name="Kruys A."/>
            <person name="Hutchinson M.I."/>
            <person name="Powell A.J."/>
            <person name="Barry K."/>
            <person name="Miller A.N."/>
            <person name="Grigoriev I.V."/>
            <person name="Debuchy R."/>
            <person name="Gladieux P."/>
            <person name="Hiltunen Thoren M."/>
            <person name="Johannesson H."/>
        </authorList>
    </citation>
    <scope>NUCLEOTIDE SEQUENCE [LARGE SCALE GENOMIC DNA]</scope>
    <source>
        <strain evidence="2">CBS 340.73</strain>
    </source>
</reference>
<dbReference type="AlphaFoldDB" id="A0AAN6S3M6"/>
<protein>
    <submittedName>
        <fullName evidence="1">MAPK/MAK/MRK overlapping kinase</fullName>
    </submittedName>
</protein>
<name>A0AAN6S3M6_9PEZI</name>
<keyword evidence="1" id="KW-0808">Transferase</keyword>
<keyword evidence="1" id="KW-0418">Kinase</keyword>
<comment type="caution">
    <text evidence="1">The sequence shown here is derived from an EMBL/GenBank/DDBJ whole genome shotgun (WGS) entry which is preliminary data.</text>
</comment>
<keyword evidence="2" id="KW-1185">Reference proteome</keyword>
<organism evidence="1 2">
    <name type="scientific">Diplogelasinospora grovesii</name>
    <dbReference type="NCBI Taxonomy" id="303347"/>
    <lineage>
        <taxon>Eukaryota</taxon>
        <taxon>Fungi</taxon>
        <taxon>Dikarya</taxon>
        <taxon>Ascomycota</taxon>
        <taxon>Pezizomycotina</taxon>
        <taxon>Sordariomycetes</taxon>
        <taxon>Sordariomycetidae</taxon>
        <taxon>Sordariales</taxon>
        <taxon>Diplogelasinosporaceae</taxon>
        <taxon>Diplogelasinospora</taxon>
    </lineage>
</organism>
<evidence type="ECO:0000313" key="1">
    <source>
        <dbReference type="EMBL" id="KAK3938793.1"/>
    </source>
</evidence>
<gene>
    <name evidence="1" type="ORF">QBC46DRAFT_460040</name>
</gene>
<evidence type="ECO:0000313" key="2">
    <source>
        <dbReference type="Proteomes" id="UP001303473"/>
    </source>
</evidence>